<accession>A0A8H6RIU9</accession>
<dbReference type="Proteomes" id="UP000660729">
    <property type="component" value="Unassembled WGS sequence"/>
</dbReference>
<sequence length="186" mass="20832">MASTKSTTSDGPVDWKAALVKDLNDKWADSKQGIILPMPSMGTAEYCVSTSAKPSPEQITKYVKEGTLPSAATGKDPTPRCVVLWIFDVSEGTDADPLPEIQVYGLSGLDNELIEGACYFKTREGIADYLIPKEKLRTETRGHGKVTFSVRYPYRLESFKLEGDLHKHLAGHRDKRWEDKLEERRL</sequence>
<comment type="caution">
    <text evidence="1">The sequence shown here is derived from an EMBL/GenBank/DDBJ whole genome shotgun (WGS) entry which is preliminary data.</text>
</comment>
<organism evidence="1 2">
    <name type="scientific">Pseudocercospora fuligena</name>
    <dbReference type="NCBI Taxonomy" id="685502"/>
    <lineage>
        <taxon>Eukaryota</taxon>
        <taxon>Fungi</taxon>
        <taxon>Dikarya</taxon>
        <taxon>Ascomycota</taxon>
        <taxon>Pezizomycotina</taxon>
        <taxon>Dothideomycetes</taxon>
        <taxon>Dothideomycetidae</taxon>
        <taxon>Mycosphaerellales</taxon>
        <taxon>Mycosphaerellaceae</taxon>
        <taxon>Pseudocercospora</taxon>
    </lineage>
</organism>
<name>A0A8H6RIU9_9PEZI</name>
<dbReference type="AlphaFoldDB" id="A0A8H6RIU9"/>
<proteinExistence type="predicted"/>
<evidence type="ECO:0000313" key="2">
    <source>
        <dbReference type="Proteomes" id="UP000660729"/>
    </source>
</evidence>
<reference evidence="1" key="1">
    <citation type="submission" date="2020-04" db="EMBL/GenBank/DDBJ databases">
        <title>Draft genome resource of the tomato pathogen Pseudocercospora fuligena.</title>
        <authorList>
            <person name="Zaccaron A."/>
        </authorList>
    </citation>
    <scope>NUCLEOTIDE SEQUENCE</scope>
    <source>
        <strain evidence="1">PF001</strain>
    </source>
</reference>
<evidence type="ECO:0000313" key="1">
    <source>
        <dbReference type="EMBL" id="KAF7191642.1"/>
    </source>
</evidence>
<gene>
    <name evidence="1" type="ORF">HII31_07144</name>
</gene>
<protein>
    <submittedName>
        <fullName evidence="1">Uncharacterized protein</fullName>
    </submittedName>
</protein>
<dbReference type="EMBL" id="JABCIY010000157">
    <property type="protein sequence ID" value="KAF7191642.1"/>
    <property type="molecule type" value="Genomic_DNA"/>
</dbReference>
<keyword evidence="2" id="KW-1185">Reference proteome</keyword>